<evidence type="ECO:0000313" key="4">
    <source>
        <dbReference type="WBParaSite" id="maker-uti_cns_0002698-snap-gene-0.6-mRNA-1"/>
    </source>
</evidence>
<keyword evidence="3" id="KW-1185">Reference proteome</keyword>
<evidence type="ECO:0000313" key="3">
    <source>
        <dbReference type="Proteomes" id="UP000095280"/>
    </source>
</evidence>
<keyword evidence="2" id="KW-1133">Transmembrane helix</keyword>
<feature type="transmembrane region" description="Helical" evidence="2">
    <location>
        <begin position="40"/>
        <end position="61"/>
    </location>
</feature>
<keyword evidence="2" id="KW-0812">Transmembrane</keyword>
<dbReference type="Proteomes" id="UP000095280">
    <property type="component" value="Unplaced"/>
</dbReference>
<evidence type="ECO:0000256" key="1">
    <source>
        <dbReference type="SAM" id="MobiDB-lite"/>
    </source>
</evidence>
<organism evidence="3 4">
    <name type="scientific">Macrostomum lignano</name>
    <dbReference type="NCBI Taxonomy" id="282301"/>
    <lineage>
        <taxon>Eukaryota</taxon>
        <taxon>Metazoa</taxon>
        <taxon>Spiralia</taxon>
        <taxon>Lophotrochozoa</taxon>
        <taxon>Platyhelminthes</taxon>
        <taxon>Rhabditophora</taxon>
        <taxon>Macrostomorpha</taxon>
        <taxon>Macrostomida</taxon>
        <taxon>Macrostomidae</taxon>
        <taxon>Macrostomum</taxon>
    </lineage>
</organism>
<dbReference type="WBParaSite" id="maker-uti_cns_0002698-snap-gene-0.6-mRNA-1">
    <property type="protein sequence ID" value="maker-uti_cns_0002698-snap-gene-0.6-mRNA-1"/>
    <property type="gene ID" value="maker-uti_cns_0002698-snap-gene-0.6"/>
</dbReference>
<feature type="region of interest" description="Disordered" evidence="1">
    <location>
        <begin position="77"/>
        <end position="96"/>
    </location>
</feature>
<feature type="region of interest" description="Disordered" evidence="1">
    <location>
        <begin position="146"/>
        <end position="182"/>
    </location>
</feature>
<name>A0A1I8GPF8_9PLAT</name>
<reference evidence="4" key="1">
    <citation type="submission" date="2016-11" db="UniProtKB">
        <authorList>
            <consortium name="WormBaseParasite"/>
        </authorList>
    </citation>
    <scope>IDENTIFICATION</scope>
</reference>
<feature type="compositionally biased region" description="Polar residues" evidence="1">
    <location>
        <begin position="241"/>
        <end position="261"/>
    </location>
</feature>
<evidence type="ECO:0000256" key="2">
    <source>
        <dbReference type="SAM" id="Phobius"/>
    </source>
</evidence>
<accession>A0A1I8GPF8</accession>
<feature type="compositionally biased region" description="Polar residues" evidence="1">
    <location>
        <begin position="170"/>
        <end position="182"/>
    </location>
</feature>
<feature type="region of interest" description="Disordered" evidence="1">
    <location>
        <begin position="208"/>
        <end position="271"/>
    </location>
</feature>
<feature type="compositionally biased region" description="Acidic residues" evidence="1">
    <location>
        <begin position="215"/>
        <end position="238"/>
    </location>
</feature>
<keyword evidence="2" id="KW-0472">Membrane</keyword>
<dbReference type="AlphaFoldDB" id="A0A1I8GPF8"/>
<protein>
    <submittedName>
        <fullName evidence="4">Transmembrane protein</fullName>
    </submittedName>
</protein>
<proteinExistence type="predicted"/>
<sequence length="294" mass="31703">SLPRLRRLIDRGRRRGRRKLRLLTPPPYNYKSDCAGAQKLFYIGFVLSSIASVVFLISFVFNSGSGGAKAGGADELSDGNSTLATPLPDARPSTAGSGRRQLGLFETLALLCSAFGLCLIAGVFLCGLYVTRRMKDMDEEKLIATGGAGSSRQGCWDADDEDDDCEDDATQTTETPAGELSSYSIASAVGSAAQQRAGLCTECGCRRTSDRQGADDEQQVEDLDEDLDLDDEEDDEDLDNTRATRTSVDSNESEMKSSNNPAEAAVRQALNSNVPRRLRRCTCAQISTVSRLSD</sequence>
<feature type="transmembrane region" description="Helical" evidence="2">
    <location>
        <begin position="108"/>
        <end position="131"/>
    </location>
</feature>
<feature type="compositionally biased region" description="Acidic residues" evidence="1">
    <location>
        <begin position="157"/>
        <end position="169"/>
    </location>
</feature>